<dbReference type="RefSeq" id="WP_022288708.1">
    <property type="nucleotide sequence ID" value="NZ_JAOQJZ010000004.1"/>
</dbReference>
<gene>
    <name evidence="3" type="ORF">OCV57_05620</name>
</gene>
<evidence type="ECO:0000313" key="3">
    <source>
        <dbReference type="EMBL" id="MCU6705400.1"/>
    </source>
</evidence>
<reference evidence="3 4" key="1">
    <citation type="journal article" date="2021" name="ISME Commun">
        <title>Automated analysis of genomic sequences facilitates high-throughput and comprehensive description of bacteria.</title>
        <authorList>
            <person name="Hitch T.C.A."/>
        </authorList>
    </citation>
    <scope>NUCLEOTIDE SEQUENCE [LARGE SCALE GENOMIC DNA]</scope>
    <source>
        <strain evidence="3 4">Sanger_31</strain>
    </source>
</reference>
<protein>
    <submittedName>
        <fullName evidence="3">PH domain-containing protein</fullName>
    </submittedName>
</protein>
<accession>A0AAE3IGE0</accession>
<keyword evidence="2" id="KW-0472">Membrane</keyword>
<organism evidence="3 4">
    <name type="scientific">Hominimerdicola aceti</name>
    <dbReference type="NCBI Taxonomy" id="2981726"/>
    <lineage>
        <taxon>Bacteria</taxon>
        <taxon>Bacillati</taxon>
        <taxon>Bacillota</taxon>
        <taxon>Clostridia</taxon>
        <taxon>Eubacteriales</taxon>
        <taxon>Oscillospiraceae</taxon>
        <taxon>Hominimerdicola</taxon>
    </lineage>
</organism>
<dbReference type="EMBL" id="JAOQJZ010000004">
    <property type="protein sequence ID" value="MCU6705400.1"/>
    <property type="molecule type" value="Genomic_DNA"/>
</dbReference>
<keyword evidence="2" id="KW-1133">Transmembrane helix</keyword>
<keyword evidence="4" id="KW-1185">Reference proteome</keyword>
<keyword evidence="2" id="KW-0812">Transmembrane</keyword>
<evidence type="ECO:0000313" key="4">
    <source>
        <dbReference type="Proteomes" id="UP001208131"/>
    </source>
</evidence>
<feature type="transmembrane region" description="Helical" evidence="2">
    <location>
        <begin position="31"/>
        <end position="51"/>
    </location>
</feature>
<evidence type="ECO:0000256" key="2">
    <source>
        <dbReference type="SAM" id="Phobius"/>
    </source>
</evidence>
<proteinExistence type="predicted"/>
<dbReference type="AlphaFoldDB" id="A0AAE3IGE0"/>
<feature type="transmembrane region" description="Helical" evidence="2">
    <location>
        <begin position="63"/>
        <end position="85"/>
    </location>
</feature>
<feature type="compositionally biased region" description="Polar residues" evidence="1">
    <location>
        <begin position="1"/>
        <end position="13"/>
    </location>
</feature>
<feature type="region of interest" description="Disordered" evidence="1">
    <location>
        <begin position="1"/>
        <end position="21"/>
    </location>
</feature>
<comment type="caution">
    <text evidence="3">The sequence shown here is derived from an EMBL/GenBank/DDBJ whole genome shotgun (WGS) entry which is preliminary data.</text>
</comment>
<feature type="transmembrane region" description="Helical" evidence="2">
    <location>
        <begin position="122"/>
        <end position="146"/>
    </location>
</feature>
<name>A0AAE3IGE0_9FIRM</name>
<dbReference type="Proteomes" id="UP001208131">
    <property type="component" value="Unassembled WGS sequence"/>
</dbReference>
<sequence length="173" mass="19995">MKTEITIHTNTQKNKQRGERPQMHRYKPSKIPLFIFWAILAVILFLIRYAVNLIEKLIPFSVNYILMPMWIIAALFCLLVLPFYFIRSYFTVSSKEVTAFTGLFFTMRHFMPTSAIKSVTTIITPLGSITGLNFVVLNALGARLLIPFMSRRDAMEISAIVNSSIRNRERKED</sequence>
<evidence type="ECO:0000256" key="1">
    <source>
        <dbReference type="SAM" id="MobiDB-lite"/>
    </source>
</evidence>